<evidence type="ECO:0000256" key="17">
    <source>
        <dbReference type="ARBA" id="ARBA00023098"/>
    </source>
</evidence>
<gene>
    <name evidence="22" type="ORF">GCM10009111_20230</name>
</gene>
<keyword evidence="13 21" id="KW-0418">Kinase</keyword>
<evidence type="ECO:0000256" key="3">
    <source>
        <dbReference type="ARBA" id="ARBA00005967"/>
    </source>
</evidence>
<evidence type="ECO:0000256" key="19">
    <source>
        <dbReference type="ARBA" id="ARBA00023209"/>
    </source>
</evidence>
<evidence type="ECO:0000256" key="14">
    <source>
        <dbReference type="ARBA" id="ARBA00022840"/>
    </source>
</evidence>
<comment type="function">
    <text evidence="21">Catalyzes the ATP-dependent phosphorylation of sn-l,2-diacylglycerol (DAG) to phosphatidic acid. Involved in the recycling of diacylglycerol produced as a by-product during membrane-derived oligosaccharide (MDO) biosynthesis.</text>
</comment>
<evidence type="ECO:0000256" key="11">
    <source>
        <dbReference type="ARBA" id="ARBA00022723"/>
    </source>
</evidence>
<evidence type="ECO:0000256" key="12">
    <source>
        <dbReference type="ARBA" id="ARBA00022741"/>
    </source>
</evidence>
<accession>A0ABN1L7J5</accession>
<evidence type="ECO:0000256" key="1">
    <source>
        <dbReference type="ARBA" id="ARBA00001946"/>
    </source>
</evidence>
<name>A0ABN1L7J5_9GAMM</name>
<keyword evidence="11" id="KW-0479">Metal-binding</keyword>
<evidence type="ECO:0000256" key="5">
    <source>
        <dbReference type="ARBA" id="ARBA00017575"/>
    </source>
</evidence>
<evidence type="ECO:0000256" key="2">
    <source>
        <dbReference type="ARBA" id="ARBA00004429"/>
    </source>
</evidence>
<feature type="transmembrane region" description="Helical" evidence="21">
    <location>
        <begin position="103"/>
        <end position="125"/>
    </location>
</feature>
<evidence type="ECO:0000256" key="6">
    <source>
        <dbReference type="ARBA" id="ARBA00022475"/>
    </source>
</evidence>
<keyword evidence="6" id="KW-1003">Cell membrane</keyword>
<evidence type="ECO:0000256" key="9">
    <source>
        <dbReference type="ARBA" id="ARBA00022679"/>
    </source>
</evidence>
<organism evidence="22 23">
    <name type="scientific">Colwellia asteriadis</name>
    <dbReference type="NCBI Taxonomy" id="517723"/>
    <lineage>
        <taxon>Bacteria</taxon>
        <taxon>Pseudomonadati</taxon>
        <taxon>Pseudomonadota</taxon>
        <taxon>Gammaproteobacteria</taxon>
        <taxon>Alteromonadales</taxon>
        <taxon>Colwelliaceae</taxon>
        <taxon>Colwellia</taxon>
    </lineage>
</organism>
<keyword evidence="9 21" id="KW-0808">Transferase</keyword>
<evidence type="ECO:0000256" key="21">
    <source>
        <dbReference type="RuleBase" id="RU363065"/>
    </source>
</evidence>
<dbReference type="GO" id="GO:0016301">
    <property type="term" value="F:kinase activity"/>
    <property type="evidence" value="ECO:0007669"/>
    <property type="project" value="UniProtKB-KW"/>
</dbReference>
<evidence type="ECO:0000256" key="8">
    <source>
        <dbReference type="ARBA" id="ARBA00022519"/>
    </source>
</evidence>
<evidence type="ECO:0000256" key="4">
    <source>
        <dbReference type="ARBA" id="ARBA00012133"/>
    </source>
</evidence>
<keyword evidence="14 21" id="KW-0067">ATP-binding</keyword>
<dbReference type="CDD" id="cd14264">
    <property type="entry name" value="DAGK_IM"/>
    <property type="match status" value="1"/>
</dbReference>
<dbReference type="Proteomes" id="UP001500021">
    <property type="component" value="Unassembled WGS sequence"/>
</dbReference>
<dbReference type="InterPro" id="IPR033718">
    <property type="entry name" value="DAGK_prok"/>
</dbReference>
<keyword evidence="12 21" id="KW-0547">Nucleotide-binding</keyword>
<keyword evidence="7" id="KW-0444">Lipid biosynthesis</keyword>
<keyword evidence="15" id="KW-0460">Magnesium</keyword>
<keyword evidence="10 21" id="KW-0812">Transmembrane</keyword>
<evidence type="ECO:0000313" key="22">
    <source>
        <dbReference type="EMBL" id="GAA0818034.1"/>
    </source>
</evidence>
<evidence type="ECO:0000256" key="15">
    <source>
        <dbReference type="ARBA" id="ARBA00022842"/>
    </source>
</evidence>
<evidence type="ECO:0000256" key="13">
    <source>
        <dbReference type="ARBA" id="ARBA00022777"/>
    </source>
</evidence>
<dbReference type="Pfam" id="PF01219">
    <property type="entry name" value="DAGK_prokar"/>
    <property type="match status" value="1"/>
</dbReference>
<comment type="cofactor">
    <cofactor evidence="1">
        <name>Mg(2+)</name>
        <dbReference type="ChEBI" id="CHEBI:18420"/>
    </cofactor>
</comment>
<keyword evidence="16 21" id="KW-1133">Transmembrane helix</keyword>
<evidence type="ECO:0000256" key="10">
    <source>
        <dbReference type="ARBA" id="ARBA00022692"/>
    </source>
</evidence>
<evidence type="ECO:0000256" key="18">
    <source>
        <dbReference type="ARBA" id="ARBA00023136"/>
    </source>
</evidence>
<reference evidence="22 23" key="1">
    <citation type="journal article" date="2019" name="Int. J. Syst. Evol. Microbiol.">
        <title>The Global Catalogue of Microorganisms (GCM) 10K type strain sequencing project: providing services to taxonomists for standard genome sequencing and annotation.</title>
        <authorList>
            <consortium name="The Broad Institute Genomics Platform"/>
            <consortium name="The Broad Institute Genome Sequencing Center for Infectious Disease"/>
            <person name="Wu L."/>
            <person name="Ma J."/>
        </authorList>
    </citation>
    <scope>NUCLEOTIDE SEQUENCE [LARGE SCALE GENOMIC DNA]</scope>
    <source>
        <strain evidence="22 23">JCM 15608</strain>
    </source>
</reference>
<keyword evidence="19" id="KW-0594">Phospholipid biosynthesis</keyword>
<keyword evidence="23" id="KW-1185">Reference proteome</keyword>
<dbReference type="InterPro" id="IPR036945">
    <property type="entry name" value="DAGK_sf"/>
</dbReference>
<proteinExistence type="inferred from homology"/>
<dbReference type="PANTHER" id="PTHR34299:SF1">
    <property type="entry name" value="DIACYLGLYCEROL KINASE"/>
    <property type="match status" value="1"/>
</dbReference>
<dbReference type="InterPro" id="IPR000829">
    <property type="entry name" value="DAGK"/>
</dbReference>
<comment type="caution">
    <text evidence="21">Lacks conserved residue(s) required for the propagation of feature annotation.</text>
</comment>
<keyword evidence="17 21" id="KW-0443">Lipid metabolism</keyword>
<keyword evidence="18 21" id="KW-0472">Membrane</keyword>
<dbReference type="EC" id="2.7.1.107" evidence="4 21"/>
<comment type="subcellular location">
    <subcellularLocation>
        <location evidence="2 21">Cell inner membrane</location>
        <topology evidence="2 21">Multi-pass membrane protein</topology>
    </subcellularLocation>
</comment>
<feature type="transmembrane region" description="Helical" evidence="21">
    <location>
        <begin position="39"/>
        <end position="56"/>
    </location>
</feature>
<comment type="catalytic activity">
    <reaction evidence="21">
        <text>a 1,2-diacyl-sn-glycerol + ATP = a 1,2-diacyl-sn-glycero-3-phosphate + ADP + H(+)</text>
        <dbReference type="Rhea" id="RHEA:10272"/>
        <dbReference type="ChEBI" id="CHEBI:15378"/>
        <dbReference type="ChEBI" id="CHEBI:17815"/>
        <dbReference type="ChEBI" id="CHEBI:30616"/>
        <dbReference type="ChEBI" id="CHEBI:58608"/>
        <dbReference type="ChEBI" id="CHEBI:456216"/>
        <dbReference type="EC" id="2.7.1.107"/>
    </reaction>
</comment>
<sequence>MKTNKPNGSGGARIVKATYCSFLGFKAAFKHEAAFRQELLLCVILLPFSFIVAATLTQWLLLIFTLAFLLFAEIINSAIEALADRISLEHHELIGRAKDLGSAGVFIAMFMVVLVWSATIIRVYFW</sequence>
<comment type="similarity">
    <text evidence="3 21">Belongs to the bacterial diacylglycerol kinase family.</text>
</comment>
<comment type="caution">
    <text evidence="22">The sequence shown here is derived from an EMBL/GenBank/DDBJ whole genome shotgun (WGS) entry which is preliminary data.</text>
</comment>
<dbReference type="EMBL" id="BAAAFA010000006">
    <property type="protein sequence ID" value="GAA0818034.1"/>
    <property type="molecule type" value="Genomic_DNA"/>
</dbReference>
<dbReference type="PANTHER" id="PTHR34299">
    <property type="entry name" value="DIACYLGLYCEROL KINASE"/>
    <property type="match status" value="1"/>
</dbReference>
<dbReference type="Gene3D" id="1.10.287.3610">
    <property type="match status" value="1"/>
</dbReference>
<evidence type="ECO:0000313" key="23">
    <source>
        <dbReference type="Proteomes" id="UP001500021"/>
    </source>
</evidence>
<evidence type="ECO:0000256" key="7">
    <source>
        <dbReference type="ARBA" id="ARBA00022516"/>
    </source>
</evidence>
<evidence type="ECO:0000256" key="20">
    <source>
        <dbReference type="ARBA" id="ARBA00023264"/>
    </source>
</evidence>
<keyword evidence="8 21" id="KW-0997">Cell inner membrane</keyword>
<protein>
    <recommendedName>
        <fullName evidence="5 21">Diacylglycerol kinase</fullName>
        <ecNumber evidence="4 21">2.7.1.107</ecNumber>
    </recommendedName>
</protein>
<keyword evidence="20 21" id="KW-1208">Phospholipid metabolism</keyword>
<evidence type="ECO:0000256" key="16">
    <source>
        <dbReference type="ARBA" id="ARBA00022989"/>
    </source>
</evidence>